<feature type="region of interest" description="Disordered" evidence="1">
    <location>
        <begin position="1"/>
        <end position="78"/>
    </location>
</feature>
<comment type="caution">
    <text evidence="2">The sequence shown here is derived from an EMBL/GenBank/DDBJ whole genome shotgun (WGS) entry which is preliminary data.</text>
</comment>
<feature type="compositionally biased region" description="Basic and acidic residues" evidence="1">
    <location>
        <begin position="1"/>
        <end position="11"/>
    </location>
</feature>
<dbReference type="EMBL" id="JARKIE010000082">
    <property type="protein sequence ID" value="KAJ7688049.1"/>
    <property type="molecule type" value="Genomic_DNA"/>
</dbReference>
<reference evidence="2" key="1">
    <citation type="submission" date="2023-03" db="EMBL/GenBank/DDBJ databases">
        <title>Massive genome expansion in bonnet fungi (Mycena s.s.) driven by repeated elements and novel gene families across ecological guilds.</title>
        <authorList>
            <consortium name="Lawrence Berkeley National Laboratory"/>
            <person name="Harder C.B."/>
            <person name="Miyauchi S."/>
            <person name="Viragh M."/>
            <person name="Kuo A."/>
            <person name="Thoen E."/>
            <person name="Andreopoulos B."/>
            <person name="Lu D."/>
            <person name="Skrede I."/>
            <person name="Drula E."/>
            <person name="Henrissat B."/>
            <person name="Morin E."/>
            <person name="Kohler A."/>
            <person name="Barry K."/>
            <person name="LaButti K."/>
            <person name="Morin E."/>
            <person name="Salamov A."/>
            <person name="Lipzen A."/>
            <person name="Mereny Z."/>
            <person name="Hegedus B."/>
            <person name="Baldrian P."/>
            <person name="Stursova M."/>
            <person name="Weitz H."/>
            <person name="Taylor A."/>
            <person name="Grigoriev I.V."/>
            <person name="Nagy L.G."/>
            <person name="Martin F."/>
            <person name="Kauserud H."/>
        </authorList>
    </citation>
    <scope>NUCLEOTIDE SEQUENCE</scope>
    <source>
        <strain evidence="2">CBHHK067</strain>
    </source>
</reference>
<organism evidence="2 3">
    <name type="scientific">Mycena rosella</name>
    <name type="common">Pink bonnet</name>
    <name type="synonym">Agaricus rosellus</name>
    <dbReference type="NCBI Taxonomy" id="1033263"/>
    <lineage>
        <taxon>Eukaryota</taxon>
        <taxon>Fungi</taxon>
        <taxon>Dikarya</taxon>
        <taxon>Basidiomycota</taxon>
        <taxon>Agaricomycotina</taxon>
        <taxon>Agaricomycetes</taxon>
        <taxon>Agaricomycetidae</taxon>
        <taxon>Agaricales</taxon>
        <taxon>Marasmiineae</taxon>
        <taxon>Mycenaceae</taxon>
        <taxon>Mycena</taxon>
    </lineage>
</organism>
<name>A0AAD7GHC9_MYCRO</name>
<feature type="compositionally biased region" description="Basic residues" evidence="1">
    <location>
        <begin position="60"/>
        <end position="75"/>
    </location>
</feature>
<proteinExistence type="predicted"/>
<sequence length="385" mass="41310">MVHDRDEEVRRTSRATGSSPRSPVPEYVAGESADITRHQGRSPYGLRAREYPHGSAIHAQARKSTRTMMSRKRGRMTPTRATKAVNGTVKGIPRVRGSTRNVERTRASIQARKKVQHNADLRAEAGPEDRRRGSGVDEFFFVGSSGSDDVEEFEGLEIRQLEGDSTGLRRRSCVSRPRGGSRTREVDSRCGSSIFIDAIGNRAASISSPSTSTKLPPSLSCPYAQRTPLSDLVHHTTTPEPSLLPASRSAWNLRRVARDSKQHNSIKCAGAHDDGKALMGPAPGGMSVSWTYAGAGGASTLATAPSYPVGCQDRSFLASSGCYSFSRVSKVSAMPGISCVASPDPATHRYFSLVQLPATVPIPPPALVFSSSLTIPRPGSINISL</sequence>
<gene>
    <name evidence="2" type="ORF">B0H17DRAFT_1135887</name>
</gene>
<evidence type="ECO:0000313" key="2">
    <source>
        <dbReference type="EMBL" id="KAJ7688049.1"/>
    </source>
</evidence>
<keyword evidence="3" id="KW-1185">Reference proteome</keyword>
<accession>A0AAD7GHC9</accession>
<dbReference type="Proteomes" id="UP001221757">
    <property type="component" value="Unassembled WGS sequence"/>
</dbReference>
<dbReference type="AlphaFoldDB" id="A0AAD7GHC9"/>
<feature type="region of interest" description="Disordered" evidence="1">
    <location>
        <begin position="97"/>
        <end position="135"/>
    </location>
</feature>
<feature type="compositionally biased region" description="Basic and acidic residues" evidence="1">
    <location>
        <begin position="117"/>
        <end position="135"/>
    </location>
</feature>
<protein>
    <submittedName>
        <fullName evidence="2">Uncharacterized protein</fullName>
    </submittedName>
</protein>
<evidence type="ECO:0000256" key="1">
    <source>
        <dbReference type="SAM" id="MobiDB-lite"/>
    </source>
</evidence>
<evidence type="ECO:0000313" key="3">
    <source>
        <dbReference type="Proteomes" id="UP001221757"/>
    </source>
</evidence>